<dbReference type="SUPFAM" id="SSF50965">
    <property type="entry name" value="Galactose oxidase, central domain"/>
    <property type="match status" value="1"/>
</dbReference>
<sequence>MALSKEGVFLFDSSRIAWKPINPPASKDDYCYITEHITPWAPYVACARGKCYLNPVYDEKHIAFDMVNEEWESILDLPTGVYGRIQAWEDRVYMINESLESEYVSIWVLEDNRWVEKINIDVRSISGWGFFPVIYHGDIVFLVDSPKVFVYNIKIAAMVDEINLEESFGSPHFFPYKLTLFHPPIFA</sequence>
<keyword evidence="2" id="KW-1185">Reference proteome</keyword>
<organism evidence="1 2">
    <name type="scientific">Amborella trichopoda</name>
    <dbReference type="NCBI Taxonomy" id="13333"/>
    <lineage>
        <taxon>Eukaryota</taxon>
        <taxon>Viridiplantae</taxon>
        <taxon>Streptophyta</taxon>
        <taxon>Embryophyta</taxon>
        <taxon>Tracheophyta</taxon>
        <taxon>Spermatophyta</taxon>
        <taxon>Magnoliopsida</taxon>
        <taxon>Amborellales</taxon>
        <taxon>Amborellaceae</taxon>
        <taxon>Amborella</taxon>
    </lineage>
</organism>
<dbReference type="HOGENOM" id="CLU_1449529_0_0_1"/>
<evidence type="ECO:0000313" key="1">
    <source>
        <dbReference type="EMBL" id="ERN07865.1"/>
    </source>
</evidence>
<dbReference type="AlphaFoldDB" id="W1PL54"/>
<evidence type="ECO:0008006" key="3">
    <source>
        <dbReference type="Google" id="ProtNLM"/>
    </source>
</evidence>
<evidence type="ECO:0000313" key="2">
    <source>
        <dbReference type="Proteomes" id="UP000017836"/>
    </source>
</evidence>
<protein>
    <recommendedName>
        <fullName evidence="3">F-box associated domain-containing protein</fullName>
    </recommendedName>
</protein>
<dbReference type="InterPro" id="IPR011043">
    <property type="entry name" value="Gal_Oxase/kelch_b-propeller"/>
</dbReference>
<reference evidence="2" key="1">
    <citation type="journal article" date="2013" name="Science">
        <title>The Amborella genome and the evolution of flowering plants.</title>
        <authorList>
            <consortium name="Amborella Genome Project"/>
        </authorList>
    </citation>
    <scope>NUCLEOTIDE SEQUENCE [LARGE SCALE GENOMIC DNA]</scope>
</reference>
<proteinExistence type="predicted"/>
<dbReference type="EMBL" id="KI393609">
    <property type="protein sequence ID" value="ERN07865.1"/>
    <property type="molecule type" value="Genomic_DNA"/>
</dbReference>
<dbReference type="Proteomes" id="UP000017836">
    <property type="component" value="Unassembled WGS sequence"/>
</dbReference>
<gene>
    <name evidence="1" type="ORF">AMTR_s00012p00213650</name>
</gene>
<accession>W1PL54</accession>
<name>W1PL54_AMBTC</name>
<dbReference type="Gramene" id="ERN07865">
    <property type="protein sequence ID" value="ERN07865"/>
    <property type="gene ID" value="AMTR_s00012p00213650"/>
</dbReference>